<dbReference type="GO" id="GO:2000406">
    <property type="term" value="P:positive regulation of T cell migration"/>
    <property type="evidence" value="ECO:0007669"/>
    <property type="project" value="TreeGrafter"/>
</dbReference>
<feature type="disulfide bond" evidence="1">
    <location>
        <begin position="128"/>
        <end position="146"/>
    </location>
</feature>
<dbReference type="GO" id="GO:0046642">
    <property type="term" value="P:negative regulation of alpha-beta T cell proliferation"/>
    <property type="evidence" value="ECO:0007669"/>
    <property type="project" value="TreeGrafter"/>
</dbReference>
<evidence type="ECO:0000313" key="6">
    <source>
        <dbReference type="Proteomes" id="UP000515156"/>
    </source>
</evidence>
<organism evidence="6 7">
    <name type="scientific">Microcaecilia unicolor</name>
    <dbReference type="NCBI Taxonomy" id="1415580"/>
    <lineage>
        <taxon>Eukaryota</taxon>
        <taxon>Metazoa</taxon>
        <taxon>Chordata</taxon>
        <taxon>Craniata</taxon>
        <taxon>Vertebrata</taxon>
        <taxon>Euteleostomi</taxon>
        <taxon>Amphibia</taxon>
        <taxon>Gymnophiona</taxon>
        <taxon>Siphonopidae</taxon>
        <taxon>Microcaecilia</taxon>
    </lineage>
</organism>
<reference evidence="7" key="1">
    <citation type="submission" date="2025-08" db="UniProtKB">
        <authorList>
            <consortium name="RefSeq"/>
        </authorList>
    </citation>
    <scope>IDENTIFICATION</scope>
</reference>
<dbReference type="Proteomes" id="UP000515156">
    <property type="component" value="Chromosome 13"/>
</dbReference>
<feature type="repeat" description="TNFR-Cys" evidence="1">
    <location>
        <begin position="61"/>
        <end position="103"/>
    </location>
</feature>
<accession>A0A6P7WFR1</accession>
<feature type="transmembrane region" description="Helical" evidence="3">
    <location>
        <begin position="194"/>
        <end position="218"/>
    </location>
</feature>
<dbReference type="SMART" id="SM00208">
    <property type="entry name" value="TNFR"/>
    <property type="match status" value="4"/>
</dbReference>
<comment type="caution">
    <text evidence="1">Lacks conserved residue(s) required for the propagation of feature annotation.</text>
</comment>
<feature type="signal peptide" evidence="4">
    <location>
        <begin position="1"/>
        <end position="22"/>
    </location>
</feature>
<feature type="domain" description="TNFR-Cys" evidence="5">
    <location>
        <begin position="104"/>
        <end position="146"/>
    </location>
</feature>
<dbReference type="PROSITE" id="PS00652">
    <property type="entry name" value="TNFR_NGFR_1"/>
    <property type="match status" value="2"/>
</dbReference>
<evidence type="ECO:0000256" key="1">
    <source>
        <dbReference type="PROSITE-ProRule" id="PRU00206"/>
    </source>
</evidence>
<dbReference type="InParanoid" id="A0A6P7WFR1"/>
<protein>
    <submittedName>
        <fullName evidence="7">Tumor necrosis factor receptor superfamily member 14 isoform X1</fullName>
    </submittedName>
</protein>
<dbReference type="PROSITE" id="PS50050">
    <property type="entry name" value="TNFR_NGFR_2"/>
    <property type="match status" value="2"/>
</dbReference>
<dbReference type="OrthoDB" id="10031141at2759"/>
<feature type="chain" id="PRO_5027546307" evidence="4">
    <location>
        <begin position="23"/>
        <end position="358"/>
    </location>
</feature>
<evidence type="ECO:0000256" key="3">
    <source>
        <dbReference type="SAM" id="Phobius"/>
    </source>
</evidence>
<keyword evidence="3" id="KW-1133">Transmembrane helix</keyword>
<dbReference type="KEGG" id="muo:115456852"/>
<evidence type="ECO:0000259" key="5">
    <source>
        <dbReference type="PROSITE" id="PS50050"/>
    </source>
</evidence>
<gene>
    <name evidence="7" type="primary">TNFRSF14</name>
</gene>
<sequence>MPFYKKIFSILMLLIHITFLTGEETCLQGEYKIGTLCCPMCPLANRVYRHCTETSSTTCVPCVEGTYMDHPNGLPDCFKCKFCDRGMGMSEKQSCTYFRNTVCSCQSGFYCTEPKGEDCDLCQRQAVCDPGFYMKQPGTETTDTVCESCPEGTFSTENMSQKCEPWTKCTDRNMIEVKSGTHKSDSVCIVKTKIVPVVLGITSPFVLIAVFGVLYYVWRKKRPFGFPHYYSGCCSKENSEIDGRVEGIAPNPDNMDGQRSNPNSEKYAQESHIPLAKGLNESPPRAETDNREHYLKKKISENEEESLLPPNTSRKVIVNIQQTVNISLFKDDDSGVHSSEHVPEADFVFSAPVQEMGK</sequence>
<dbReference type="PANTHER" id="PTHR46838">
    <property type="entry name" value="TUMOR NECROSIS FACTOR RECEPTOR SUPERFAMILY MEMBER 14"/>
    <property type="match status" value="1"/>
</dbReference>
<dbReference type="GO" id="GO:0006955">
    <property type="term" value="P:immune response"/>
    <property type="evidence" value="ECO:0007669"/>
    <property type="project" value="InterPro"/>
</dbReference>
<dbReference type="GO" id="GO:0002720">
    <property type="term" value="P:positive regulation of cytokine production involved in immune response"/>
    <property type="evidence" value="ECO:0007669"/>
    <property type="project" value="TreeGrafter"/>
</dbReference>
<dbReference type="GO" id="GO:0004888">
    <property type="term" value="F:transmembrane signaling receptor activity"/>
    <property type="evidence" value="ECO:0007669"/>
    <property type="project" value="InterPro"/>
</dbReference>
<dbReference type="GO" id="GO:0050830">
    <property type="term" value="P:defense response to Gram-positive bacterium"/>
    <property type="evidence" value="ECO:0007669"/>
    <property type="project" value="TreeGrafter"/>
</dbReference>
<dbReference type="PANTHER" id="PTHR46838:SF1">
    <property type="entry name" value="TUMOR NECROSIS FACTOR RECEPTOR SUPERFAMILY MEMBER 14"/>
    <property type="match status" value="1"/>
</dbReference>
<dbReference type="SUPFAM" id="SSF57586">
    <property type="entry name" value="TNF receptor-like"/>
    <property type="match status" value="3"/>
</dbReference>
<feature type="domain" description="TNFR-Cys" evidence="5">
    <location>
        <begin position="61"/>
        <end position="103"/>
    </location>
</feature>
<dbReference type="GO" id="GO:0006915">
    <property type="term" value="P:apoptotic process"/>
    <property type="evidence" value="ECO:0007669"/>
    <property type="project" value="InterPro"/>
</dbReference>
<dbReference type="GO" id="GO:0050829">
    <property type="term" value="P:defense response to Gram-negative bacterium"/>
    <property type="evidence" value="ECO:0007669"/>
    <property type="project" value="TreeGrafter"/>
</dbReference>
<feature type="region of interest" description="Disordered" evidence="2">
    <location>
        <begin position="243"/>
        <end position="289"/>
    </location>
</feature>
<dbReference type="Pfam" id="PF00020">
    <property type="entry name" value="TNFR_c6"/>
    <property type="match status" value="3"/>
</dbReference>
<evidence type="ECO:0000256" key="2">
    <source>
        <dbReference type="SAM" id="MobiDB-lite"/>
    </source>
</evidence>
<keyword evidence="4" id="KW-0732">Signal</keyword>
<dbReference type="InterPro" id="IPR001368">
    <property type="entry name" value="TNFR/NGFR_Cys_rich_reg"/>
</dbReference>
<feature type="compositionally biased region" description="Polar residues" evidence="2">
    <location>
        <begin position="257"/>
        <end position="266"/>
    </location>
</feature>
<evidence type="ECO:0000256" key="4">
    <source>
        <dbReference type="SAM" id="SignalP"/>
    </source>
</evidence>
<dbReference type="InterPro" id="IPR008063">
    <property type="entry name" value="Fas_rcpt"/>
</dbReference>
<dbReference type="CDD" id="cd00185">
    <property type="entry name" value="TNFRSF"/>
    <property type="match status" value="1"/>
</dbReference>
<dbReference type="FunFam" id="2.10.50.10:FF:000007">
    <property type="entry name" value="TNF receptor superfamily member 14"/>
    <property type="match status" value="1"/>
</dbReference>
<keyword evidence="3" id="KW-0812">Transmembrane</keyword>
<dbReference type="RefSeq" id="XP_030042047.1">
    <property type="nucleotide sequence ID" value="XM_030186187.1"/>
</dbReference>
<dbReference type="PRINTS" id="PR01680">
    <property type="entry name" value="TNFACTORR6"/>
</dbReference>
<evidence type="ECO:0000313" key="7">
    <source>
        <dbReference type="RefSeq" id="XP_030042047.1"/>
    </source>
</evidence>
<dbReference type="CTD" id="8764"/>
<dbReference type="GeneID" id="115456852"/>
<keyword evidence="1" id="KW-1015">Disulfide bond</keyword>
<keyword evidence="7" id="KW-0675">Receptor</keyword>
<feature type="repeat" description="TNFR-Cys" evidence="1">
    <location>
        <begin position="104"/>
        <end position="146"/>
    </location>
</feature>
<dbReference type="CDD" id="cd13405">
    <property type="entry name" value="TNFRSF14_teleost"/>
    <property type="match status" value="1"/>
</dbReference>
<proteinExistence type="predicted"/>
<dbReference type="GO" id="GO:0007165">
    <property type="term" value="P:signal transduction"/>
    <property type="evidence" value="ECO:0007669"/>
    <property type="project" value="InterPro"/>
</dbReference>
<dbReference type="GO" id="GO:0009897">
    <property type="term" value="C:external side of plasma membrane"/>
    <property type="evidence" value="ECO:0007669"/>
    <property type="project" value="TreeGrafter"/>
</dbReference>
<name>A0A6P7WFR1_9AMPH</name>
<dbReference type="Gene3D" id="2.10.50.10">
    <property type="entry name" value="Tumor Necrosis Factor Receptor, subunit A, domain 2"/>
    <property type="match status" value="3"/>
</dbReference>
<dbReference type="AlphaFoldDB" id="A0A6P7WFR1"/>
<keyword evidence="3" id="KW-0472">Membrane</keyword>
<keyword evidence="6" id="KW-1185">Reference proteome</keyword>
<feature type="disulfide bond" evidence="1">
    <location>
        <begin position="62"/>
        <end position="77"/>
    </location>
</feature>